<dbReference type="InterPro" id="IPR029033">
    <property type="entry name" value="His_PPase_superfam"/>
</dbReference>
<dbReference type="InterPro" id="IPR013078">
    <property type="entry name" value="His_Pase_superF_clade-1"/>
</dbReference>
<evidence type="ECO:0000313" key="1">
    <source>
        <dbReference type="EMBL" id="MFC5023259.1"/>
    </source>
</evidence>
<proteinExistence type="predicted"/>
<dbReference type="SUPFAM" id="SSF53254">
    <property type="entry name" value="Phosphoglycerate mutase-like"/>
    <property type="match status" value="1"/>
</dbReference>
<gene>
    <name evidence="1" type="ORF">ACFPM3_14055</name>
</gene>
<evidence type="ECO:0000313" key="2">
    <source>
        <dbReference type="Proteomes" id="UP001595829"/>
    </source>
</evidence>
<keyword evidence="2" id="KW-1185">Reference proteome</keyword>
<accession>A0ABV9XDX8</accession>
<dbReference type="RefSeq" id="WP_345688057.1">
    <property type="nucleotide sequence ID" value="NZ_BAABIT010000001.1"/>
</dbReference>
<dbReference type="EMBL" id="JBHSJD010000008">
    <property type="protein sequence ID" value="MFC5023259.1"/>
    <property type="molecule type" value="Genomic_DNA"/>
</dbReference>
<sequence>MTVRLTLLAAAPGPAGRAVRFGDDGPLDERALRRTREVVVPAAGLVYTAPSVRCRATAAALGREGARVEEALRDLDPGLWRGRTLDEVAADDPAALAAWTTDPAAAPPGGEPVTALCARVADWLDGLPGDAGRVLAVTGPAVVRAAVLHAVGAPPGAFWRIDVEPLSATGLSGRAGRWNLRLA</sequence>
<dbReference type="Gene3D" id="3.40.50.1240">
    <property type="entry name" value="Phosphoglycerate mutase-like"/>
    <property type="match status" value="1"/>
</dbReference>
<name>A0ABV9XDX8_9ACTN</name>
<protein>
    <submittedName>
        <fullName evidence="1">Histidine phosphatase family protein</fullName>
    </submittedName>
</protein>
<dbReference type="Proteomes" id="UP001595829">
    <property type="component" value="Unassembled WGS sequence"/>
</dbReference>
<comment type="caution">
    <text evidence="1">The sequence shown here is derived from an EMBL/GenBank/DDBJ whole genome shotgun (WGS) entry which is preliminary data.</text>
</comment>
<organism evidence="1 2">
    <name type="scientific">Streptomyces coeruleoprunus</name>
    <dbReference type="NCBI Taxonomy" id="285563"/>
    <lineage>
        <taxon>Bacteria</taxon>
        <taxon>Bacillati</taxon>
        <taxon>Actinomycetota</taxon>
        <taxon>Actinomycetes</taxon>
        <taxon>Kitasatosporales</taxon>
        <taxon>Streptomycetaceae</taxon>
        <taxon>Streptomyces</taxon>
    </lineage>
</organism>
<dbReference type="Pfam" id="PF00300">
    <property type="entry name" value="His_Phos_1"/>
    <property type="match status" value="1"/>
</dbReference>
<reference evidence="2" key="1">
    <citation type="journal article" date="2019" name="Int. J. Syst. Evol. Microbiol.">
        <title>The Global Catalogue of Microorganisms (GCM) 10K type strain sequencing project: providing services to taxonomists for standard genome sequencing and annotation.</title>
        <authorList>
            <consortium name="The Broad Institute Genomics Platform"/>
            <consortium name="The Broad Institute Genome Sequencing Center for Infectious Disease"/>
            <person name="Wu L."/>
            <person name="Ma J."/>
        </authorList>
    </citation>
    <scope>NUCLEOTIDE SEQUENCE [LARGE SCALE GENOMIC DNA]</scope>
    <source>
        <strain evidence="2">CGMCC 4.1648</strain>
    </source>
</reference>